<keyword evidence="2" id="KW-1185">Reference proteome</keyword>
<evidence type="ECO:0000313" key="1">
    <source>
        <dbReference type="EMBL" id="SNR88424.1"/>
    </source>
</evidence>
<dbReference type="EMBL" id="FZNZ01000017">
    <property type="protein sequence ID" value="SNR88424.1"/>
    <property type="molecule type" value="Genomic_DNA"/>
</dbReference>
<comment type="caution">
    <text evidence="1">The sequence shown here is derived from an EMBL/GenBank/DDBJ whole genome shotgun (WGS) entry which is preliminary data.</text>
</comment>
<evidence type="ECO:0000313" key="2">
    <source>
        <dbReference type="Proteomes" id="UP000198427"/>
    </source>
</evidence>
<dbReference type="Proteomes" id="UP000198427">
    <property type="component" value="Unassembled WGS sequence"/>
</dbReference>
<sequence>MNDDLFYLFGIGHLLSRLSLEKQDGVSASQATC</sequence>
<dbReference type="AlphaFoldDB" id="A0AA94IUF9"/>
<name>A0AA94IUF9_9BACT</name>
<gene>
    <name evidence="1" type="ORF">SAMN06265364_11713</name>
</gene>
<reference evidence="1 2" key="1">
    <citation type="submission" date="2017-06" db="EMBL/GenBank/DDBJ databases">
        <authorList>
            <person name="Varghese N."/>
            <person name="Submissions S."/>
        </authorList>
    </citation>
    <scope>NUCLEOTIDE SEQUENCE [LARGE SCALE GENOMIC DNA]</scope>
    <source>
        <strain evidence="1 2">DSM 26989</strain>
    </source>
</reference>
<organism evidence="1 2">
    <name type="scientific">Prevotella jejuni</name>
    <dbReference type="NCBI Taxonomy" id="1177574"/>
    <lineage>
        <taxon>Bacteria</taxon>
        <taxon>Pseudomonadati</taxon>
        <taxon>Bacteroidota</taxon>
        <taxon>Bacteroidia</taxon>
        <taxon>Bacteroidales</taxon>
        <taxon>Prevotellaceae</taxon>
        <taxon>Prevotella</taxon>
    </lineage>
</organism>
<protein>
    <submittedName>
        <fullName evidence="1">Uncharacterized protein</fullName>
    </submittedName>
</protein>
<proteinExistence type="predicted"/>
<accession>A0AA94IUF9</accession>